<evidence type="ECO:0000313" key="1">
    <source>
        <dbReference type="EMBL" id="SMD36113.1"/>
    </source>
</evidence>
<dbReference type="OrthoDB" id="9944273at2"/>
<dbReference type="Proteomes" id="UP000192472">
    <property type="component" value="Unassembled WGS sequence"/>
</dbReference>
<dbReference type="AlphaFoldDB" id="A0A1W2GHG5"/>
<gene>
    <name evidence="1" type="ORF">SAMN04488029_2725</name>
</gene>
<dbReference type="RefSeq" id="WP_084373389.1">
    <property type="nucleotide sequence ID" value="NZ_FWYF01000003.1"/>
</dbReference>
<organism evidence="1 2">
    <name type="scientific">Reichenbachiella faecimaris</name>
    <dbReference type="NCBI Taxonomy" id="692418"/>
    <lineage>
        <taxon>Bacteria</taxon>
        <taxon>Pseudomonadati</taxon>
        <taxon>Bacteroidota</taxon>
        <taxon>Cytophagia</taxon>
        <taxon>Cytophagales</taxon>
        <taxon>Reichenbachiellaceae</taxon>
        <taxon>Reichenbachiella</taxon>
    </lineage>
</organism>
<reference evidence="1 2" key="1">
    <citation type="submission" date="2017-04" db="EMBL/GenBank/DDBJ databases">
        <authorList>
            <person name="Afonso C.L."/>
            <person name="Miller P.J."/>
            <person name="Scott M.A."/>
            <person name="Spackman E."/>
            <person name="Goraichik I."/>
            <person name="Dimitrov K.M."/>
            <person name="Suarez D.L."/>
            <person name="Swayne D.E."/>
        </authorList>
    </citation>
    <scope>NUCLEOTIDE SEQUENCE [LARGE SCALE GENOMIC DNA]</scope>
    <source>
        <strain evidence="1 2">DSM 26133</strain>
    </source>
</reference>
<accession>A0A1W2GHG5</accession>
<dbReference type="EMBL" id="FWYF01000003">
    <property type="protein sequence ID" value="SMD36113.1"/>
    <property type="molecule type" value="Genomic_DNA"/>
</dbReference>
<evidence type="ECO:0000313" key="2">
    <source>
        <dbReference type="Proteomes" id="UP000192472"/>
    </source>
</evidence>
<protein>
    <submittedName>
        <fullName evidence="1">Uncharacterized protein</fullName>
    </submittedName>
</protein>
<keyword evidence="2" id="KW-1185">Reference proteome</keyword>
<sequence length="66" mass="7418">MHLIWYNSVTKKYEYGSAVDFKSLKKTSDLGDALTILMEFTGDDKVLAHKIIGELNIAKSEPLMVV</sequence>
<proteinExistence type="predicted"/>
<name>A0A1W2GHG5_REIFA</name>